<evidence type="ECO:0000256" key="1">
    <source>
        <dbReference type="ARBA" id="ARBA00023242"/>
    </source>
</evidence>
<gene>
    <name evidence="4" type="ORF">QQX98_011284</name>
</gene>
<dbReference type="PROSITE" id="PS50048">
    <property type="entry name" value="ZN2_CY6_FUNGAL_2"/>
    <property type="match status" value="1"/>
</dbReference>
<feature type="compositionally biased region" description="Basic residues" evidence="2">
    <location>
        <begin position="184"/>
        <end position="200"/>
    </location>
</feature>
<feature type="compositionally biased region" description="Pro residues" evidence="2">
    <location>
        <begin position="245"/>
        <end position="256"/>
    </location>
</feature>
<feature type="region of interest" description="Disordered" evidence="2">
    <location>
        <begin position="43"/>
        <end position="138"/>
    </location>
</feature>
<dbReference type="Gene3D" id="4.10.240.10">
    <property type="entry name" value="Zn(2)-C6 fungal-type DNA-binding domain"/>
    <property type="match status" value="1"/>
</dbReference>
<keyword evidence="5" id="KW-1185">Reference proteome</keyword>
<feature type="region of interest" description="Disordered" evidence="2">
    <location>
        <begin position="173"/>
        <end position="293"/>
    </location>
</feature>
<feature type="domain" description="Zn(2)-C6 fungal-type" evidence="3">
    <location>
        <begin position="9"/>
        <end position="41"/>
    </location>
</feature>
<name>A0ABR1GMB0_9HYPO</name>
<accession>A0ABR1GMB0</accession>
<reference evidence="4 5" key="1">
    <citation type="journal article" date="2025" name="Microbiol. Resour. Announc.">
        <title>Draft genome sequences for Neonectria magnoliae and Neonectria punicea, canker pathogens of Liriodendron tulipifera and Acer saccharum in West Virginia.</title>
        <authorList>
            <person name="Petronek H.M."/>
            <person name="Kasson M.T."/>
            <person name="Metheny A.M."/>
            <person name="Stauder C.M."/>
            <person name="Lovett B."/>
            <person name="Lynch S.C."/>
            <person name="Garnas J.R."/>
            <person name="Kasson L.R."/>
            <person name="Stajich J.E."/>
        </authorList>
    </citation>
    <scope>NUCLEOTIDE SEQUENCE [LARGE SCALE GENOMIC DNA]</scope>
    <source>
        <strain evidence="4 5">NRRL 64653</strain>
    </source>
</reference>
<proteinExistence type="predicted"/>
<dbReference type="InterPro" id="IPR036864">
    <property type="entry name" value="Zn2-C6_fun-type_DNA-bd_sf"/>
</dbReference>
<dbReference type="PROSITE" id="PS00463">
    <property type="entry name" value="ZN2_CY6_FUNGAL_1"/>
    <property type="match status" value="1"/>
</dbReference>
<dbReference type="EMBL" id="JAZAVJ010000270">
    <property type="protein sequence ID" value="KAK7402974.1"/>
    <property type="molecule type" value="Genomic_DNA"/>
</dbReference>
<dbReference type="InterPro" id="IPR001138">
    <property type="entry name" value="Zn2Cys6_DnaBD"/>
</dbReference>
<organism evidence="4 5">
    <name type="scientific">Neonectria punicea</name>
    <dbReference type="NCBI Taxonomy" id="979145"/>
    <lineage>
        <taxon>Eukaryota</taxon>
        <taxon>Fungi</taxon>
        <taxon>Dikarya</taxon>
        <taxon>Ascomycota</taxon>
        <taxon>Pezizomycotina</taxon>
        <taxon>Sordariomycetes</taxon>
        <taxon>Hypocreomycetidae</taxon>
        <taxon>Hypocreales</taxon>
        <taxon>Nectriaceae</taxon>
        <taxon>Neonectria</taxon>
    </lineage>
</organism>
<feature type="compositionally biased region" description="Basic residues" evidence="2">
    <location>
        <begin position="275"/>
        <end position="285"/>
    </location>
</feature>
<feature type="compositionally biased region" description="Pro residues" evidence="2">
    <location>
        <begin position="201"/>
        <end position="219"/>
    </location>
</feature>
<protein>
    <recommendedName>
        <fullName evidence="3">Zn(2)-C6 fungal-type domain-containing protein</fullName>
    </recommendedName>
</protein>
<feature type="region of interest" description="Disordered" evidence="2">
    <location>
        <begin position="329"/>
        <end position="348"/>
    </location>
</feature>
<sequence length="513" mass="56854">MAEPVTRSACDRCHGQKLSCRRGNKDEPCERCLRLKAECTSSPSLRFRKQQQLQQQQQQEHQQHQQQQQQEQQQQQQQEQQLPQHHHHHQHQHQQQLPVSEESPTDYRSPKRRRTDSDPSLVTPDAVPCPGGGLTSESHLAVTPDPVLGIGDFNFTFDQLGLFAAGQAEYLSHPELPGGGGHSLSHHPHQQHQQHHHHHQPPPLSHPLPPPPLPPPPPDSGVFADSWDPPAAYPLVAPDAHLPPTDGPPPVAPPGPLLRRATGCVPAHNSSDKRVRPRPKQRARQIHLADSGRPDAAPLDLISDAPSIPWMAHLSDLNARLLDLSSALPAPQDTARNGPSLGRPTDERFKSSGFPIDEMFKLTRRVADILEQPPSDASDAIDNSDLGNSMFILSTYMRLLDMYQKVFGLIQSELSQTYSSAQFRFWKLPDVTVGSFAVESSPFLQMSLTIQVAEEFLSRLRSSTARWSAAGAGSASMFAGVVDISFQAFRDREAALAKHLVELRCDIETLLDS</sequence>
<dbReference type="Proteomes" id="UP001498476">
    <property type="component" value="Unassembled WGS sequence"/>
</dbReference>
<dbReference type="CDD" id="cd00067">
    <property type="entry name" value="GAL4"/>
    <property type="match status" value="1"/>
</dbReference>
<evidence type="ECO:0000256" key="2">
    <source>
        <dbReference type="SAM" id="MobiDB-lite"/>
    </source>
</evidence>
<evidence type="ECO:0000259" key="3">
    <source>
        <dbReference type="PROSITE" id="PS50048"/>
    </source>
</evidence>
<feature type="compositionally biased region" description="Low complexity" evidence="2">
    <location>
        <begin position="50"/>
        <end position="83"/>
    </location>
</feature>
<keyword evidence="1" id="KW-0539">Nucleus</keyword>
<dbReference type="SUPFAM" id="SSF57701">
    <property type="entry name" value="Zn2/Cys6 DNA-binding domain"/>
    <property type="match status" value="1"/>
</dbReference>
<evidence type="ECO:0000313" key="5">
    <source>
        <dbReference type="Proteomes" id="UP001498476"/>
    </source>
</evidence>
<comment type="caution">
    <text evidence="4">The sequence shown here is derived from an EMBL/GenBank/DDBJ whole genome shotgun (WGS) entry which is preliminary data.</text>
</comment>
<evidence type="ECO:0000313" key="4">
    <source>
        <dbReference type="EMBL" id="KAK7402974.1"/>
    </source>
</evidence>
<dbReference type="Pfam" id="PF00172">
    <property type="entry name" value="Zn_clus"/>
    <property type="match status" value="1"/>
</dbReference>